<proteinExistence type="predicted"/>
<dbReference type="AlphaFoldDB" id="A0AAI8VGY8"/>
<evidence type="ECO:0000313" key="2">
    <source>
        <dbReference type="EMBL" id="CAJ2504361.1"/>
    </source>
</evidence>
<gene>
    <name evidence="2" type="ORF">KHLLAP_LOCUS4829</name>
</gene>
<dbReference type="EMBL" id="CAUWAG010000006">
    <property type="protein sequence ID" value="CAJ2504361.1"/>
    <property type="molecule type" value="Genomic_DNA"/>
</dbReference>
<evidence type="ECO:0000256" key="1">
    <source>
        <dbReference type="SAM" id="SignalP"/>
    </source>
</evidence>
<sequence>MSASLLLLSLLLFSDSALSQPPSTQPLLVYNCAKMPSICRNVDQRNTLQVVPGVPAAGRLGLLDPGKNGGNDYITLTYDTSAGMLPANPAGKKQILARK</sequence>
<evidence type="ECO:0000313" key="3">
    <source>
        <dbReference type="Proteomes" id="UP001295740"/>
    </source>
</evidence>
<name>A0AAI8VGY8_9PEZI</name>
<keyword evidence="3" id="KW-1185">Reference proteome</keyword>
<feature type="chain" id="PRO_5042480664" evidence="1">
    <location>
        <begin position="20"/>
        <end position="99"/>
    </location>
</feature>
<protein>
    <submittedName>
        <fullName evidence="2">Uu.00g117550.m01.CDS01</fullName>
    </submittedName>
</protein>
<organism evidence="2 3">
    <name type="scientific">Anthostomella pinea</name>
    <dbReference type="NCBI Taxonomy" id="933095"/>
    <lineage>
        <taxon>Eukaryota</taxon>
        <taxon>Fungi</taxon>
        <taxon>Dikarya</taxon>
        <taxon>Ascomycota</taxon>
        <taxon>Pezizomycotina</taxon>
        <taxon>Sordariomycetes</taxon>
        <taxon>Xylariomycetidae</taxon>
        <taxon>Xylariales</taxon>
        <taxon>Xylariaceae</taxon>
        <taxon>Anthostomella</taxon>
    </lineage>
</organism>
<dbReference type="Proteomes" id="UP001295740">
    <property type="component" value="Unassembled WGS sequence"/>
</dbReference>
<feature type="signal peptide" evidence="1">
    <location>
        <begin position="1"/>
        <end position="19"/>
    </location>
</feature>
<accession>A0AAI8VGY8</accession>
<keyword evidence="1" id="KW-0732">Signal</keyword>
<comment type="caution">
    <text evidence="2">The sequence shown here is derived from an EMBL/GenBank/DDBJ whole genome shotgun (WGS) entry which is preliminary data.</text>
</comment>
<reference evidence="2" key="1">
    <citation type="submission" date="2023-10" db="EMBL/GenBank/DDBJ databases">
        <authorList>
            <person name="Hackl T."/>
        </authorList>
    </citation>
    <scope>NUCLEOTIDE SEQUENCE</scope>
</reference>